<dbReference type="PANTHER" id="PTHR43270:SF12">
    <property type="entry name" value="SUCCINYL-DIAMINOPIMELATE DESUCCINYLASE"/>
    <property type="match status" value="1"/>
</dbReference>
<dbReference type="Pfam" id="PF01546">
    <property type="entry name" value="Peptidase_M20"/>
    <property type="match status" value="1"/>
</dbReference>
<organism evidence="4 5">
    <name type="scientific">Peribacillus deserti</name>
    <dbReference type="NCBI Taxonomy" id="673318"/>
    <lineage>
        <taxon>Bacteria</taxon>
        <taxon>Bacillati</taxon>
        <taxon>Bacillota</taxon>
        <taxon>Bacilli</taxon>
        <taxon>Bacillales</taxon>
        <taxon>Bacillaceae</taxon>
        <taxon>Peribacillus</taxon>
    </lineage>
</organism>
<gene>
    <name evidence="4" type="ORF">JOC77_001027</name>
</gene>
<evidence type="ECO:0000256" key="1">
    <source>
        <dbReference type="ARBA" id="ARBA00022670"/>
    </source>
</evidence>
<proteinExistence type="predicted"/>
<dbReference type="SUPFAM" id="SSF53187">
    <property type="entry name" value="Zn-dependent exopeptidases"/>
    <property type="match status" value="1"/>
</dbReference>
<dbReference type="InterPro" id="IPR051458">
    <property type="entry name" value="Cyt/Met_Dipeptidase"/>
</dbReference>
<dbReference type="Proteomes" id="UP000823486">
    <property type="component" value="Unassembled WGS sequence"/>
</dbReference>
<keyword evidence="2" id="KW-0479">Metal-binding</keyword>
<accession>A0ABS2QF13</accession>
<sequence>MIKKHLEEHAPKGCTVKVSLQDTGNPFLTPIDSPMIQKAAEAYQNVYGKAPVYKREGGSIPIVSDFSQSLNAPVVLMGFGLPDENLHAPNEHFNLENFDKGILTICSFLELLKK</sequence>
<dbReference type="InterPro" id="IPR002933">
    <property type="entry name" value="Peptidase_M20"/>
</dbReference>
<keyword evidence="1" id="KW-0645">Protease</keyword>
<protein>
    <submittedName>
        <fullName evidence="4">Acetylornithine deacetylase/succinyl-diaminopimelate desuccinylase-like protein</fullName>
    </submittedName>
</protein>
<comment type="caution">
    <text evidence="4">The sequence shown here is derived from an EMBL/GenBank/DDBJ whole genome shotgun (WGS) entry which is preliminary data.</text>
</comment>
<reference evidence="4 5" key="1">
    <citation type="submission" date="2021-01" db="EMBL/GenBank/DDBJ databases">
        <title>Genomic Encyclopedia of Type Strains, Phase IV (KMG-IV): sequencing the most valuable type-strain genomes for metagenomic binning, comparative biology and taxonomic classification.</title>
        <authorList>
            <person name="Goeker M."/>
        </authorList>
    </citation>
    <scope>NUCLEOTIDE SEQUENCE [LARGE SCALE GENOMIC DNA]</scope>
    <source>
        <strain evidence="4 5">DSM 105482</strain>
    </source>
</reference>
<evidence type="ECO:0000313" key="5">
    <source>
        <dbReference type="Proteomes" id="UP000823486"/>
    </source>
</evidence>
<dbReference type="EMBL" id="JAFBFI010000003">
    <property type="protein sequence ID" value="MBM7691620.1"/>
    <property type="molecule type" value="Genomic_DNA"/>
</dbReference>
<evidence type="ECO:0000256" key="2">
    <source>
        <dbReference type="ARBA" id="ARBA00022723"/>
    </source>
</evidence>
<evidence type="ECO:0000313" key="4">
    <source>
        <dbReference type="EMBL" id="MBM7691620.1"/>
    </source>
</evidence>
<dbReference type="Gene3D" id="3.40.630.10">
    <property type="entry name" value="Zn peptidases"/>
    <property type="match status" value="1"/>
</dbReference>
<evidence type="ECO:0000256" key="3">
    <source>
        <dbReference type="ARBA" id="ARBA00022801"/>
    </source>
</evidence>
<name>A0ABS2QF13_9BACI</name>
<keyword evidence="3" id="KW-0378">Hydrolase</keyword>
<keyword evidence="5" id="KW-1185">Reference proteome</keyword>
<dbReference type="PANTHER" id="PTHR43270">
    <property type="entry name" value="BETA-ALA-HIS DIPEPTIDASE"/>
    <property type="match status" value="1"/>
</dbReference>